<proteinExistence type="predicted"/>
<evidence type="ECO:0000313" key="4">
    <source>
        <dbReference type="Proteomes" id="UP001179181"/>
    </source>
</evidence>
<gene>
    <name evidence="3" type="ORF">FHS68_002848</name>
</gene>
<dbReference type="EMBL" id="JAASQJ010000003">
    <property type="protein sequence ID" value="NIJ53666.1"/>
    <property type="molecule type" value="Genomic_DNA"/>
</dbReference>
<dbReference type="InterPro" id="IPR013783">
    <property type="entry name" value="Ig-like_fold"/>
</dbReference>
<evidence type="ECO:0000313" key="3">
    <source>
        <dbReference type="EMBL" id="NIJ53666.1"/>
    </source>
</evidence>
<dbReference type="NCBIfam" id="TIGR04183">
    <property type="entry name" value="Por_Secre_tail"/>
    <property type="match status" value="1"/>
</dbReference>
<name>A0ABX0UL30_9BACT</name>
<evidence type="ECO:0000256" key="1">
    <source>
        <dbReference type="ARBA" id="ARBA00022801"/>
    </source>
</evidence>
<dbReference type="InterPro" id="IPR026444">
    <property type="entry name" value="Secre_tail"/>
</dbReference>
<dbReference type="InterPro" id="IPR005181">
    <property type="entry name" value="SASA"/>
</dbReference>
<reference evidence="3 4" key="1">
    <citation type="submission" date="2020-03" db="EMBL/GenBank/DDBJ databases">
        <title>Genomic Encyclopedia of Type Strains, Phase IV (KMG-IV): sequencing the most valuable type-strain genomes for metagenomic binning, comparative biology and taxonomic classification.</title>
        <authorList>
            <person name="Goeker M."/>
        </authorList>
    </citation>
    <scope>NUCLEOTIDE SEQUENCE [LARGE SCALE GENOMIC DNA]</scope>
    <source>
        <strain evidence="3 4">DSM 102865</strain>
    </source>
</reference>
<dbReference type="RefSeq" id="WP_167271093.1">
    <property type="nucleotide sequence ID" value="NZ_JAASQJ010000003.1"/>
</dbReference>
<sequence>MIARNFLITAALYVISISVSSGQRFYSVVFSKLPQDYQLYPRDAKDEGTVAIAGILETAGWKYISVQVTRNNLPFKYFRAPISYNGAKGNFTAEAKIKAELAGYDFQLHVCKDADSVLVVNRQNIVSGDVYVLSGQSNSTGFFGESDTNRFCRTFGKITQDLNTAAYNAADTLWTLSNRNAYDNGVGTMGFEIQKQLMQTSGIPNCLIHAGFHWSSAFGHAIRNESNPTDFNTGYGRMLYRVRKAGLANAVKAYIFRQGETEAYHEGADWEGNFGKLRNNLKTDFPGIQKFYVFQIDIIYYPSPIGAILRDYQRRLPDVYPDVRSLATVGTKGFDGLHYGHEGNVQSGQELSRLIKRDFYGSKDTLNINSPSLRKAFYTNNDRKQIILVFDKGQELVYPEKYQPNGNVTLDLKDFIYLDGSSTAVTSGKAEENRIILELNGPQGGSILSYLPMFLEQGGPYYPFNGPYIKNKLGMRAFTFYEVKVSTGLATPVLTAIENGDKSVKLNWEPIPGATTYLLERKFSEDGEYRAVGTLTGQTTEFLDNPGNASLNITYRLKASSPSSESVGFAFAEIKAPVPIILGVETESMFSVFPNPLVKDQPVNIRFTKPVNGMISILNTKGQKLSEQKIGAARDVLLTFPNLSSGLHLIRFKSADKEWTSKILVR</sequence>
<protein>
    <recommendedName>
        <fullName evidence="2">Sialate O-acetylesterase domain-containing protein</fullName>
    </recommendedName>
</protein>
<keyword evidence="4" id="KW-1185">Reference proteome</keyword>
<evidence type="ECO:0000259" key="2">
    <source>
        <dbReference type="Pfam" id="PF03629"/>
    </source>
</evidence>
<dbReference type="InterPro" id="IPR036514">
    <property type="entry name" value="SGNH_hydro_sf"/>
</dbReference>
<dbReference type="Proteomes" id="UP001179181">
    <property type="component" value="Unassembled WGS sequence"/>
</dbReference>
<dbReference type="SUPFAM" id="SSF52266">
    <property type="entry name" value="SGNH hydrolase"/>
    <property type="match status" value="1"/>
</dbReference>
<dbReference type="Pfam" id="PF03629">
    <property type="entry name" value="SASA"/>
    <property type="match status" value="1"/>
</dbReference>
<comment type="caution">
    <text evidence="3">The sequence shown here is derived from an EMBL/GenBank/DDBJ whole genome shotgun (WGS) entry which is preliminary data.</text>
</comment>
<keyword evidence="1" id="KW-0378">Hydrolase</keyword>
<accession>A0ABX0UL30</accession>
<dbReference type="Gene3D" id="3.40.50.1110">
    <property type="entry name" value="SGNH hydrolase"/>
    <property type="match status" value="1"/>
</dbReference>
<organism evidence="3 4">
    <name type="scientific">Dyadobacter arcticus</name>
    <dbReference type="NCBI Taxonomy" id="1078754"/>
    <lineage>
        <taxon>Bacteria</taxon>
        <taxon>Pseudomonadati</taxon>
        <taxon>Bacteroidota</taxon>
        <taxon>Cytophagia</taxon>
        <taxon>Cytophagales</taxon>
        <taxon>Spirosomataceae</taxon>
        <taxon>Dyadobacter</taxon>
    </lineage>
</organism>
<dbReference type="Gene3D" id="2.60.40.10">
    <property type="entry name" value="Immunoglobulins"/>
    <property type="match status" value="1"/>
</dbReference>
<feature type="domain" description="Sialate O-acetylesterase" evidence="2">
    <location>
        <begin position="128"/>
        <end position="353"/>
    </location>
</feature>